<dbReference type="SUPFAM" id="SSF56112">
    <property type="entry name" value="Protein kinase-like (PK-like)"/>
    <property type="match status" value="1"/>
</dbReference>
<sequence length="569" mass="61661">MTSLSVLPSVYRQVLEAQQADTELADILQMPDVELEEDSDRNMVVTLRGVATWLLSRRPDPSRLEGHWFKIEVGVPSPLFFFFFFLMLVAGCASGGGGGAVVVVPSTSSVIPLSLYFTLGTKLSSRIRCKGGRCGGSRFGCFWWYKSDLGRTESGVLSFSLFISCSSSTLADRSGARGCFWQFCFWVQLTWCLLLSGRWAWRSSERKGQGFAGCVRTGKSSAGACIECGPSSSAAASPQLFPSSRTHHRSTKQLELETVGTYLSREMMGSFSLSRTYGLSTMTILLDLEVVVPGFVPLQPSGCPVENGRASAAPYTSKLAAPGEDELVAFCSSGFDASSSRLVALHDCGLDVPDGGLVAPPATVGLMPLVIGLLFQLPVTTAIVVVFFLLLLLLFAIFGALTVNAGLSQIEIPAISNVKLYSYKELRHATEDFSSIHKLGEGGYGSVYKGRLKDGKFVAIKVLSSDSRQGSREFLSELATISNIVHENLVKLYGCCVEGNHRILVYNYLANNSLSQTLLGKFQFCISICVSNVVVRSNISKGGLLKQTCLSQSYTSDPQLYFLQRLLST</sequence>
<dbReference type="Gene3D" id="3.30.200.20">
    <property type="entry name" value="Phosphorylase Kinase, domain 1"/>
    <property type="match status" value="1"/>
</dbReference>
<evidence type="ECO:0000256" key="5">
    <source>
        <dbReference type="PROSITE-ProRule" id="PRU10141"/>
    </source>
</evidence>
<keyword evidence="1" id="KW-0808">Transferase</keyword>
<dbReference type="PROSITE" id="PS00107">
    <property type="entry name" value="PROTEIN_KINASE_ATP"/>
    <property type="match status" value="1"/>
</dbReference>
<feature type="domain" description="Protein kinase" evidence="7">
    <location>
        <begin position="433"/>
        <end position="569"/>
    </location>
</feature>
<name>A0A843UV11_COLES</name>
<gene>
    <name evidence="8" type="ORF">Taro_017110</name>
</gene>
<dbReference type="PROSITE" id="PS50011">
    <property type="entry name" value="PROTEIN_KINASE_DOM"/>
    <property type="match status" value="1"/>
</dbReference>
<dbReference type="InterPro" id="IPR001245">
    <property type="entry name" value="Ser-Thr/Tyr_kinase_cat_dom"/>
</dbReference>
<keyword evidence="4 5" id="KW-0067">ATP-binding</keyword>
<feature type="transmembrane region" description="Helical" evidence="6">
    <location>
        <begin position="377"/>
        <end position="401"/>
    </location>
</feature>
<dbReference type="InterPro" id="IPR017441">
    <property type="entry name" value="Protein_kinase_ATP_BS"/>
</dbReference>
<evidence type="ECO:0000313" key="9">
    <source>
        <dbReference type="Proteomes" id="UP000652761"/>
    </source>
</evidence>
<protein>
    <recommendedName>
        <fullName evidence="7">Protein kinase domain-containing protein</fullName>
    </recommendedName>
</protein>
<dbReference type="InterPro" id="IPR020635">
    <property type="entry name" value="Tyr_kinase_cat_dom"/>
</dbReference>
<evidence type="ECO:0000259" key="7">
    <source>
        <dbReference type="PROSITE" id="PS50011"/>
    </source>
</evidence>
<dbReference type="InterPro" id="IPR052059">
    <property type="entry name" value="CR_Ser/Thr_kinase"/>
</dbReference>
<dbReference type="Proteomes" id="UP000652761">
    <property type="component" value="Unassembled WGS sequence"/>
</dbReference>
<dbReference type="InterPro" id="IPR011009">
    <property type="entry name" value="Kinase-like_dom_sf"/>
</dbReference>
<keyword evidence="6" id="KW-0472">Membrane</keyword>
<comment type="caution">
    <text evidence="8">The sequence shown here is derived from an EMBL/GenBank/DDBJ whole genome shotgun (WGS) entry which is preliminary data.</text>
</comment>
<keyword evidence="2 5" id="KW-0547">Nucleotide-binding</keyword>
<keyword evidence="9" id="KW-1185">Reference proteome</keyword>
<evidence type="ECO:0000256" key="4">
    <source>
        <dbReference type="ARBA" id="ARBA00022840"/>
    </source>
</evidence>
<dbReference type="InterPro" id="IPR000719">
    <property type="entry name" value="Prot_kinase_dom"/>
</dbReference>
<keyword evidence="3" id="KW-0418">Kinase</keyword>
<dbReference type="EMBL" id="NMUH01000773">
    <property type="protein sequence ID" value="MQL84603.1"/>
    <property type="molecule type" value="Genomic_DNA"/>
</dbReference>
<dbReference type="GO" id="GO:0005524">
    <property type="term" value="F:ATP binding"/>
    <property type="evidence" value="ECO:0007669"/>
    <property type="project" value="UniProtKB-UniRule"/>
</dbReference>
<dbReference type="Pfam" id="PF07714">
    <property type="entry name" value="PK_Tyr_Ser-Thr"/>
    <property type="match status" value="1"/>
</dbReference>
<dbReference type="GO" id="GO:0004713">
    <property type="term" value="F:protein tyrosine kinase activity"/>
    <property type="evidence" value="ECO:0007669"/>
    <property type="project" value="InterPro"/>
</dbReference>
<evidence type="ECO:0000256" key="6">
    <source>
        <dbReference type="SAM" id="Phobius"/>
    </source>
</evidence>
<proteinExistence type="predicted"/>
<evidence type="ECO:0000256" key="1">
    <source>
        <dbReference type="ARBA" id="ARBA00022679"/>
    </source>
</evidence>
<accession>A0A843UV11</accession>
<dbReference type="SMART" id="SM00219">
    <property type="entry name" value="TyrKc"/>
    <property type="match status" value="1"/>
</dbReference>
<dbReference type="PANTHER" id="PTHR47973">
    <property type="entry name" value="CYSTEINE-RICH RECEPTOR-LIKE PROTEIN KINASE 3"/>
    <property type="match status" value="1"/>
</dbReference>
<evidence type="ECO:0000256" key="3">
    <source>
        <dbReference type="ARBA" id="ARBA00022777"/>
    </source>
</evidence>
<dbReference type="AlphaFoldDB" id="A0A843UV11"/>
<dbReference type="FunFam" id="3.30.200.20:FF:000225">
    <property type="entry name" value="cold-responsive protein kinase 1"/>
    <property type="match status" value="1"/>
</dbReference>
<keyword evidence="6" id="KW-0812">Transmembrane</keyword>
<evidence type="ECO:0000313" key="8">
    <source>
        <dbReference type="EMBL" id="MQL84603.1"/>
    </source>
</evidence>
<keyword evidence="6" id="KW-1133">Transmembrane helix</keyword>
<organism evidence="8 9">
    <name type="scientific">Colocasia esculenta</name>
    <name type="common">Wild taro</name>
    <name type="synonym">Arum esculentum</name>
    <dbReference type="NCBI Taxonomy" id="4460"/>
    <lineage>
        <taxon>Eukaryota</taxon>
        <taxon>Viridiplantae</taxon>
        <taxon>Streptophyta</taxon>
        <taxon>Embryophyta</taxon>
        <taxon>Tracheophyta</taxon>
        <taxon>Spermatophyta</taxon>
        <taxon>Magnoliopsida</taxon>
        <taxon>Liliopsida</taxon>
        <taxon>Araceae</taxon>
        <taxon>Aroideae</taxon>
        <taxon>Colocasieae</taxon>
        <taxon>Colocasia</taxon>
    </lineage>
</organism>
<evidence type="ECO:0000256" key="2">
    <source>
        <dbReference type="ARBA" id="ARBA00022741"/>
    </source>
</evidence>
<dbReference type="OrthoDB" id="4062651at2759"/>
<feature type="binding site" evidence="5">
    <location>
        <position position="461"/>
    </location>
    <ligand>
        <name>ATP</name>
        <dbReference type="ChEBI" id="CHEBI:30616"/>
    </ligand>
</feature>
<reference evidence="8" key="1">
    <citation type="submission" date="2017-07" db="EMBL/GenBank/DDBJ databases">
        <title>Taro Niue Genome Assembly and Annotation.</title>
        <authorList>
            <person name="Atibalentja N."/>
            <person name="Keating K."/>
            <person name="Fields C.J."/>
        </authorList>
    </citation>
    <scope>NUCLEOTIDE SEQUENCE</scope>
    <source>
        <strain evidence="8">Niue_2</strain>
        <tissue evidence="8">Leaf</tissue>
    </source>
</reference>